<dbReference type="EMBL" id="DVHC01000017">
    <property type="protein sequence ID" value="HIR58715.1"/>
    <property type="molecule type" value="Genomic_DNA"/>
</dbReference>
<evidence type="ECO:0000256" key="1">
    <source>
        <dbReference type="SAM" id="Coils"/>
    </source>
</evidence>
<reference evidence="2" key="2">
    <citation type="journal article" date="2021" name="PeerJ">
        <title>Extensive microbial diversity within the chicken gut microbiome revealed by metagenomics and culture.</title>
        <authorList>
            <person name="Gilroy R."/>
            <person name="Ravi A."/>
            <person name="Getino M."/>
            <person name="Pursley I."/>
            <person name="Horton D.L."/>
            <person name="Alikhan N.F."/>
            <person name="Baker D."/>
            <person name="Gharbi K."/>
            <person name="Hall N."/>
            <person name="Watson M."/>
            <person name="Adriaenssens E.M."/>
            <person name="Foster-Nyarko E."/>
            <person name="Jarju S."/>
            <person name="Secka A."/>
            <person name="Antonio M."/>
            <person name="Oren A."/>
            <person name="Chaudhuri R.R."/>
            <person name="La Ragione R."/>
            <person name="Hildebrand F."/>
            <person name="Pallen M.J."/>
        </authorList>
    </citation>
    <scope>NUCLEOTIDE SEQUENCE</scope>
    <source>
        <strain evidence="2">CHK184-20233</strain>
    </source>
</reference>
<protein>
    <submittedName>
        <fullName evidence="2">Uncharacterized protein</fullName>
    </submittedName>
</protein>
<sequence>MRDELKYPRAFAIQKMVKEACINYNSFDEILGYIVSPCYLIEEHLLYDKDGNSRKEYKVVFPRSVDSIYYDYIDRDYIPDINSYGECKNAVTVDFITYDYEEAIKLRDEKIKDRVFNGTNLFLPLEPIETYNDRCTEYMEKIEKYQQRLNEAEHKEQVKRKIKTPANK</sequence>
<evidence type="ECO:0000313" key="2">
    <source>
        <dbReference type="EMBL" id="HIR58715.1"/>
    </source>
</evidence>
<reference evidence="2" key="1">
    <citation type="submission" date="2020-10" db="EMBL/GenBank/DDBJ databases">
        <authorList>
            <person name="Gilroy R."/>
        </authorList>
    </citation>
    <scope>NUCLEOTIDE SEQUENCE</scope>
    <source>
        <strain evidence="2">CHK184-20233</strain>
    </source>
</reference>
<comment type="caution">
    <text evidence="2">The sequence shown here is derived from an EMBL/GenBank/DDBJ whole genome shotgun (WGS) entry which is preliminary data.</text>
</comment>
<dbReference type="Proteomes" id="UP000824232">
    <property type="component" value="Unassembled WGS sequence"/>
</dbReference>
<organism evidence="2 3">
    <name type="scientific">Candidatus Onthousia excrementipullorum</name>
    <dbReference type="NCBI Taxonomy" id="2840884"/>
    <lineage>
        <taxon>Bacteria</taxon>
        <taxon>Bacillati</taxon>
        <taxon>Bacillota</taxon>
        <taxon>Bacilli</taxon>
        <taxon>Candidatus Onthousia</taxon>
    </lineage>
</organism>
<feature type="coiled-coil region" evidence="1">
    <location>
        <begin position="128"/>
        <end position="162"/>
    </location>
</feature>
<name>A0A9D1DTH8_9FIRM</name>
<evidence type="ECO:0000313" key="3">
    <source>
        <dbReference type="Proteomes" id="UP000824232"/>
    </source>
</evidence>
<dbReference type="AlphaFoldDB" id="A0A9D1DTH8"/>
<proteinExistence type="predicted"/>
<accession>A0A9D1DTH8</accession>
<keyword evidence="1" id="KW-0175">Coiled coil</keyword>
<gene>
    <name evidence="2" type="ORF">IAB38_01560</name>
</gene>